<sequence length="254" mass="29079">MGELVNLRHLDLSYTSDLEEIEYGLISRLTNLEELDMYESRYILEMEMGGAKWEELEGLKRLKSLGTFIILDVKFLNMPVVETMFSHLRKLYLCKYHGLTNFYHISAMTSLKTLYIDGCLDLTWLDIGRGPSLEWLELYELPMLKNIRSFDVPIACHHNNLRRVAIICCDRLINVFPSVAMSRLQNLELIQIITCNSIEEIITGAIEDSRLPKLRDLNLTSLHSLMSVGGSVGAWSSLEVIQVTDCHNLKKLPA</sequence>
<dbReference type="eggNOG" id="KOG4658">
    <property type="taxonomic scope" value="Eukaryota"/>
</dbReference>
<gene>
    <name evidence="2" type="ORF">AMTR_s00771p00009430</name>
</gene>
<dbReference type="SUPFAM" id="SSF52058">
    <property type="entry name" value="L domain-like"/>
    <property type="match status" value="1"/>
</dbReference>
<dbReference type="PANTHER" id="PTHR33463:SF204">
    <property type="entry name" value="NB-ARC DOMAIN-CONTAINING PROTEIN"/>
    <property type="match status" value="1"/>
</dbReference>
<dbReference type="Pfam" id="PF23247">
    <property type="entry name" value="LRR_RPS2"/>
    <property type="match status" value="1"/>
</dbReference>
<dbReference type="Proteomes" id="UP000017836">
    <property type="component" value="Unassembled WGS sequence"/>
</dbReference>
<dbReference type="Gramene" id="ERM98857">
    <property type="protein sequence ID" value="ERM98857"/>
    <property type="gene ID" value="AMTR_s00771p00009430"/>
</dbReference>
<evidence type="ECO:0000313" key="2">
    <source>
        <dbReference type="EMBL" id="ERM98857.1"/>
    </source>
</evidence>
<feature type="domain" description="Disease resistance protein At4g27190-like leucine-rich repeats" evidence="1">
    <location>
        <begin position="137"/>
        <end position="252"/>
    </location>
</feature>
<dbReference type="Gene3D" id="3.80.10.10">
    <property type="entry name" value="Ribonuclease Inhibitor"/>
    <property type="match status" value="2"/>
</dbReference>
<dbReference type="InterPro" id="IPR032675">
    <property type="entry name" value="LRR_dom_sf"/>
</dbReference>
<reference evidence="3" key="1">
    <citation type="journal article" date="2013" name="Science">
        <title>The Amborella genome and the evolution of flowering plants.</title>
        <authorList>
            <consortium name="Amborella Genome Project"/>
        </authorList>
    </citation>
    <scope>NUCLEOTIDE SEQUENCE [LARGE SCALE GENOMIC DNA]</scope>
</reference>
<dbReference type="HOGENOM" id="CLU_1096602_0_0_1"/>
<feature type="non-terminal residue" evidence="2">
    <location>
        <position position="254"/>
    </location>
</feature>
<dbReference type="EMBL" id="KI395214">
    <property type="protein sequence ID" value="ERM98857.1"/>
    <property type="molecule type" value="Genomic_DNA"/>
</dbReference>
<evidence type="ECO:0000313" key="3">
    <source>
        <dbReference type="Proteomes" id="UP000017836"/>
    </source>
</evidence>
<dbReference type="InterPro" id="IPR057135">
    <property type="entry name" value="At4g27190-like_LRR"/>
</dbReference>
<evidence type="ECO:0000259" key="1">
    <source>
        <dbReference type="Pfam" id="PF23247"/>
    </source>
</evidence>
<organism evidence="2 3">
    <name type="scientific">Amborella trichopoda</name>
    <dbReference type="NCBI Taxonomy" id="13333"/>
    <lineage>
        <taxon>Eukaryota</taxon>
        <taxon>Viridiplantae</taxon>
        <taxon>Streptophyta</taxon>
        <taxon>Embryophyta</taxon>
        <taxon>Tracheophyta</taxon>
        <taxon>Spermatophyta</taxon>
        <taxon>Magnoliopsida</taxon>
        <taxon>Amborellales</taxon>
        <taxon>Amborellaceae</taxon>
        <taxon>Amborella</taxon>
    </lineage>
</organism>
<dbReference type="AlphaFoldDB" id="W1NTM2"/>
<keyword evidence="3" id="KW-1185">Reference proteome</keyword>
<name>W1NTM2_AMBTC</name>
<accession>W1NTM2</accession>
<dbReference type="InterPro" id="IPR050905">
    <property type="entry name" value="Plant_NBS-LRR"/>
</dbReference>
<proteinExistence type="predicted"/>
<dbReference type="PANTHER" id="PTHR33463">
    <property type="entry name" value="NB-ARC DOMAIN-CONTAINING PROTEIN-RELATED"/>
    <property type="match status" value="1"/>
</dbReference>
<protein>
    <recommendedName>
        <fullName evidence="1">Disease resistance protein At4g27190-like leucine-rich repeats domain-containing protein</fullName>
    </recommendedName>
</protein>